<dbReference type="InterPro" id="IPR007219">
    <property type="entry name" value="XnlR_reg_dom"/>
</dbReference>
<organism evidence="4 5">
    <name type="scientific">Trichoglossum hirsutum</name>
    <dbReference type="NCBI Taxonomy" id="265104"/>
    <lineage>
        <taxon>Eukaryota</taxon>
        <taxon>Fungi</taxon>
        <taxon>Dikarya</taxon>
        <taxon>Ascomycota</taxon>
        <taxon>Pezizomycotina</taxon>
        <taxon>Geoglossomycetes</taxon>
        <taxon>Geoglossales</taxon>
        <taxon>Geoglossaceae</taxon>
        <taxon>Trichoglossum</taxon>
    </lineage>
</organism>
<comment type="caution">
    <text evidence="4">The sequence shown here is derived from an EMBL/GenBank/DDBJ whole genome shotgun (WGS) entry which is preliminary data.</text>
</comment>
<dbReference type="PROSITE" id="PS00463">
    <property type="entry name" value="ZN2_CY6_FUNGAL_1"/>
    <property type="match status" value="1"/>
</dbReference>
<dbReference type="PANTHER" id="PTHR31668">
    <property type="entry name" value="GLUCOSE TRANSPORT TRANSCRIPTION REGULATOR RGT1-RELATED-RELATED"/>
    <property type="match status" value="1"/>
</dbReference>
<proteinExistence type="predicted"/>
<dbReference type="CDD" id="cd12148">
    <property type="entry name" value="fungal_TF_MHR"/>
    <property type="match status" value="1"/>
</dbReference>
<keyword evidence="2" id="KW-0539">Nucleus</keyword>
<protein>
    <recommendedName>
        <fullName evidence="3">Zn(2)-C6 fungal-type domain-containing protein</fullName>
    </recommendedName>
</protein>
<accession>A0A9P8IFQ2</accession>
<dbReference type="SUPFAM" id="SSF57701">
    <property type="entry name" value="Zn2/Cys6 DNA-binding domain"/>
    <property type="match status" value="1"/>
</dbReference>
<dbReference type="SMART" id="SM00906">
    <property type="entry name" value="Fungal_trans"/>
    <property type="match status" value="1"/>
</dbReference>
<dbReference type="SMART" id="SM00066">
    <property type="entry name" value="GAL4"/>
    <property type="match status" value="1"/>
</dbReference>
<dbReference type="GO" id="GO:0008270">
    <property type="term" value="F:zinc ion binding"/>
    <property type="evidence" value="ECO:0007669"/>
    <property type="project" value="InterPro"/>
</dbReference>
<evidence type="ECO:0000256" key="2">
    <source>
        <dbReference type="ARBA" id="ARBA00023242"/>
    </source>
</evidence>
<dbReference type="Proteomes" id="UP000750711">
    <property type="component" value="Unassembled WGS sequence"/>
</dbReference>
<dbReference type="AlphaFoldDB" id="A0A9P8IFQ2"/>
<dbReference type="CDD" id="cd00067">
    <property type="entry name" value="GAL4"/>
    <property type="match status" value="1"/>
</dbReference>
<name>A0A9P8IFQ2_9PEZI</name>
<gene>
    <name evidence="4" type="ORF">GP486_007315</name>
</gene>
<dbReference type="InterPro" id="IPR050797">
    <property type="entry name" value="Carb_Metab_Trans_Reg"/>
</dbReference>
<dbReference type="GO" id="GO:0000981">
    <property type="term" value="F:DNA-binding transcription factor activity, RNA polymerase II-specific"/>
    <property type="evidence" value="ECO:0007669"/>
    <property type="project" value="InterPro"/>
</dbReference>
<keyword evidence="1" id="KW-0479">Metal-binding</keyword>
<keyword evidence="5" id="KW-1185">Reference proteome</keyword>
<sequence>MSTSAKRACDACHRRKVKCDGGLPCRNCSQASLSCTFNTVPQKKGPKGSRAKVISELREAQRQTQLALQLNDQWPTPPSLARTPGLLTPETVRKCADFFFEHMYPTMPILRRERLEQSADSLETDPETYCLVAAFCAFTTIQPGINIMGEAAGRATELANYPATASGTALLEEALRIRRSYEYIENASQTTVTTSFFIFGCYFGLEKHNTAWFYLREATTLAQILGMEDEDSYSTIDPVESVVRRRLFWLLFVTERAYALQRHRPLTLQATVGLPTVEEDAREPVDLSGFNHLVNLFLPFDDVFIGLWNKIRSDCSTAWLTQLQKKLANAVPEGLQSSESQVADLKTSQQWLRTVVWQLSISNGYLSSSSTDSSMTFKYPIEIARDLLAVTGQLSRQSMEVHGVGLIEKLFDVACALTDVMACVPLDSATFETGPRGYLMEFVNLISTLRGGDSRFLPLLLTKIQDSLPHLSPSPSLSPPGTRPLPSDDIMEGQSPIVVTEDAMAATTTTAEWSSFVSAPSILESAAAFDIK</sequence>
<dbReference type="EMBL" id="JAGHQM010002003">
    <property type="protein sequence ID" value="KAH0551470.1"/>
    <property type="molecule type" value="Genomic_DNA"/>
</dbReference>
<dbReference type="Gene3D" id="4.10.240.10">
    <property type="entry name" value="Zn(2)-C6 fungal-type DNA-binding domain"/>
    <property type="match status" value="1"/>
</dbReference>
<evidence type="ECO:0000259" key="3">
    <source>
        <dbReference type="PROSITE" id="PS50048"/>
    </source>
</evidence>
<dbReference type="GO" id="GO:0003677">
    <property type="term" value="F:DNA binding"/>
    <property type="evidence" value="ECO:0007669"/>
    <property type="project" value="InterPro"/>
</dbReference>
<feature type="domain" description="Zn(2)-C6 fungal-type" evidence="3">
    <location>
        <begin position="8"/>
        <end position="37"/>
    </location>
</feature>
<evidence type="ECO:0000313" key="4">
    <source>
        <dbReference type="EMBL" id="KAH0551470.1"/>
    </source>
</evidence>
<evidence type="ECO:0000256" key="1">
    <source>
        <dbReference type="ARBA" id="ARBA00022723"/>
    </source>
</evidence>
<reference evidence="4" key="1">
    <citation type="submission" date="2021-03" db="EMBL/GenBank/DDBJ databases">
        <title>Comparative genomics and phylogenomic investigation of the class Geoglossomycetes provide insights into ecological specialization and systematics.</title>
        <authorList>
            <person name="Melie T."/>
            <person name="Pirro S."/>
            <person name="Miller A.N."/>
            <person name="Quandt A."/>
        </authorList>
    </citation>
    <scope>NUCLEOTIDE SEQUENCE</scope>
    <source>
        <strain evidence="4">CAQ_001_2017</strain>
    </source>
</reference>
<dbReference type="InterPro" id="IPR001138">
    <property type="entry name" value="Zn2Cys6_DnaBD"/>
</dbReference>
<dbReference type="GO" id="GO:0006351">
    <property type="term" value="P:DNA-templated transcription"/>
    <property type="evidence" value="ECO:0007669"/>
    <property type="project" value="InterPro"/>
</dbReference>
<evidence type="ECO:0000313" key="5">
    <source>
        <dbReference type="Proteomes" id="UP000750711"/>
    </source>
</evidence>
<feature type="non-terminal residue" evidence="4">
    <location>
        <position position="532"/>
    </location>
</feature>
<dbReference type="Pfam" id="PF04082">
    <property type="entry name" value="Fungal_trans"/>
    <property type="match status" value="1"/>
</dbReference>
<dbReference type="Pfam" id="PF00172">
    <property type="entry name" value="Zn_clus"/>
    <property type="match status" value="1"/>
</dbReference>
<dbReference type="PANTHER" id="PTHR31668:SF20">
    <property type="entry name" value="ZN(II)2CYS6 TRANSCRIPTION FACTOR (EUROFUNG)"/>
    <property type="match status" value="1"/>
</dbReference>
<dbReference type="PROSITE" id="PS50048">
    <property type="entry name" value="ZN2_CY6_FUNGAL_2"/>
    <property type="match status" value="1"/>
</dbReference>
<dbReference type="InterPro" id="IPR036864">
    <property type="entry name" value="Zn2-C6_fun-type_DNA-bd_sf"/>
</dbReference>